<protein>
    <submittedName>
        <fullName evidence="2">Uncharacterized protein</fullName>
    </submittedName>
</protein>
<dbReference type="InterPro" id="IPR040247">
    <property type="entry name" value="DUF5524"/>
</dbReference>
<organism evidence="2 3">
    <name type="scientific">Calicophoron daubneyi</name>
    <name type="common">Rumen fluke</name>
    <name type="synonym">Paramphistomum daubneyi</name>
    <dbReference type="NCBI Taxonomy" id="300641"/>
    <lineage>
        <taxon>Eukaryota</taxon>
        <taxon>Metazoa</taxon>
        <taxon>Spiralia</taxon>
        <taxon>Lophotrochozoa</taxon>
        <taxon>Platyhelminthes</taxon>
        <taxon>Trematoda</taxon>
        <taxon>Digenea</taxon>
        <taxon>Plagiorchiida</taxon>
        <taxon>Pronocephalata</taxon>
        <taxon>Paramphistomoidea</taxon>
        <taxon>Paramphistomidae</taxon>
        <taxon>Calicophoron</taxon>
    </lineage>
</organism>
<accession>A0AAV2T318</accession>
<proteinExistence type="predicted"/>
<name>A0AAV2T318_CALDB</name>
<reference evidence="2" key="1">
    <citation type="submission" date="2024-06" db="EMBL/GenBank/DDBJ databases">
        <authorList>
            <person name="Liu X."/>
            <person name="Lenzi L."/>
            <person name="Haldenby T S."/>
            <person name="Uol C."/>
        </authorList>
    </citation>
    <scope>NUCLEOTIDE SEQUENCE</scope>
</reference>
<dbReference type="Pfam" id="PF17662">
    <property type="entry name" value="DUF5524"/>
    <property type="match status" value="1"/>
</dbReference>
<feature type="region of interest" description="Disordered" evidence="1">
    <location>
        <begin position="134"/>
        <end position="158"/>
    </location>
</feature>
<dbReference type="AlphaFoldDB" id="A0AAV2T318"/>
<evidence type="ECO:0000313" key="3">
    <source>
        <dbReference type="Proteomes" id="UP001497525"/>
    </source>
</evidence>
<comment type="caution">
    <text evidence="2">The sequence shown here is derived from an EMBL/GenBank/DDBJ whole genome shotgun (WGS) entry which is preliminary data.</text>
</comment>
<feature type="region of interest" description="Disordered" evidence="1">
    <location>
        <begin position="236"/>
        <end position="255"/>
    </location>
</feature>
<dbReference type="Proteomes" id="UP001497525">
    <property type="component" value="Unassembled WGS sequence"/>
</dbReference>
<dbReference type="PANTHER" id="PTHR31097">
    <property type="entry name" value="SI:DKEY-276J7.1"/>
    <property type="match status" value="1"/>
</dbReference>
<feature type="compositionally biased region" description="Basic residues" evidence="1">
    <location>
        <begin position="147"/>
        <end position="157"/>
    </location>
</feature>
<dbReference type="EMBL" id="CAXLJL010000066">
    <property type="protein sequence ID" value="CAL5130456.1"/>
    <property type="molecule type" value="Genomic_DNA"/>
</dbReference>
<gene>
    <name evidence="2" type="ORF">CDAUBV1_LOCUS2510</name>
</gene>
<dbReference type="PANTHER" id="PTHR31097:SF2">
    <property type="entry name" value="CHROMOSOME 7 OPEN READING FRAME 57"/>
    <property type="match status" value="1"/>
</dbReference>
<sequence length="255" mass="29498">MQTNLKDIGWMCHVVPLRKKKEPAFMPPLSQIPVLGCMPEDSLPKCEPKSNFKPTDSPYIQLSKMGGRADLLCFKENEPDKGPPVPYCRCDWFYLEDNAQDEKNKAPPPEKHVFKVPFYMTHQDCKHSEEITKPITQTSPPQLPPPRKPKKCGKLPPHRPGYADYNRKVPKVHIAYAPPVHNDPVRFPKRDVTECDPTVMPKLLAHAYVADYEKYRKQWDEVANYYRNTDICKETRYRDKPRRKSLGPKGNDLTA</sequence>
<evidence type="ECO:0000313" key="2">
    <source>
        <dbReference type="EMBL" id="CAL5130456.1"/>
    </source>
</evidence>
<evidence type="ECO:0000256" key="1">
    <source>
        <dbReference type="SAM" id="MobiDB-lite"/>
    </source>
</evidence>